<feature type="transmembrane region" description="Helical" evidence="1">
    <location>
        <begin position="346"/>
        <end position="364"/>
    </location>
</feature>
<feature type="transmembrane region" description="Helical" evidence="1">
    <location>
        <begin position="150"/>
        <end position="171"/>
    </location>
</feature>
<evidence type="ECO:0000256" key="1">
    <source>
        <dbReference type="SAM" id="Phobius"/>
    </source>
</evidence>
<name>A0ABF7R3W1_LIMF3</name>
<feature type="transmembrane region" description="Helical" evidence="1">
    <location>
        <begin position="314"/>
        <end position="334"/>
    </location>
</feature>
<dbReference type="KEGG" id="lfe:LAF_1403"/>
<sequence>MGVKKRNTAIVLLLMIILSLFFVLSGLKARMVFAADDMPYHINRIQELVYSLKHGNWYPYLYTRQFKGVPYPLGIFYPQLTLIPIAALCIVFNSYIIGIYAGFTLYTFLTMVIMYIIERKLNKSSAVAFVVSVVYTFSTYRLLDAYGRFAIGEFLAMTFIPMAIYGLYAVIRNGNDWEYLGLGLSFTLLSHVLSTFLCIIFLVIELLGLYSMCSSWRKTIIGLSKAVVLFVLSSLIFVVPFIEQETYQHFLQPTPVDLVTTNSYLFDLLENSLNNNIIALSGRTREGTIGVILLLVMAWGMVNFRKLNKLNKRILIGGVLSFVLITSLFPWSIMMHTPLRVIQFPFRILAFTTFLLSLIAGEMFESFYISTSSKRFSKIWLVSFSLILIIVPWYSSYKAYQRVMTPGFTEKNSFARGASSTYWFLDQYTPAKAMDKFQQLYDVKAQVNGKLVQLTKVTGKVNETVYSDKLLNDKKLVVLPASMYKNIQIWQNHHRLKVNKKGLVTLHKTGKGSIEYKYVPSNADKLSRYISVFTWVVMFILGMVKMVLRFRKINLAHR</sequence>
<dbReference type="Proteomes" id="UP000001697">
    <property type="component" value="Chromosome"/>
</dbReference>
<feature type="transmembrane region" description="Helical" evidence="1">
    <location>
        <begin position="222"/>
        <end position="242"/>
    </location>
</feature>
<evidence type="ECO:0008006" key="4">
    <source>
        <dbReference type="Google" id="ProtNLM"/>
    </source>
</evidence>
<dbReference type="AlphaFoldDB" id="A0ABF7R3W1"/>
<dbReference type="EMBL" id="AP008937">
    <property type="protein sequence ID" value="BAG27739.1"/>
    <property type="molecule type" value="Genomic_DNA"/>
</dbReference>
<dbReference type="RefSeq" id="WP_012391530.1">
    <property type="nucleotide sequence ID" value="NC_010610.1"/>
</dbReference>
<accession>A0ABF7R3W1</accession>
<keyword evidence="1" id="KW-1133">Transmembrane helix</keyword>
<reference evidence="2 3" key="1">
    <citation type="journal article" date="2008" name="DNA Res.">
        <title>Comparative genome analysis of Lactobacillus reuteri and Lactobacillus fermentum reveal a genomic island for reuterin and cobalamin production.</title>
        <authorList>
            <person name="Morita H."/>
            <person name="Toh H."/>
            <person name="Fukuda S."/>
            <person name="Horikawa H."/>
            <person name="Oshima K."/>
            <person name="Suzuki T."/>
            <person name="Murakami M."/>
            <person name="Hisamatsu S."/>
            <person name="Kato Y."/>
            <person name="Takizawa T."/>
            <person name="Fukuoka H."/>
            <person name="Yoshimura T."/>
            <person name="Itoh K."/>
            <person name="O'Sullivan D.J."/>
            <person name="McKay L.L."/>
            <person name="Ohno H."/>
            <person name="Kikuchi J."/>
            <person name="Masaoka T."/>
            <person name="Hattori M."/>
        </authorList>
    </citation>
    <scope>NUCLEOTIDE SEQUENCE [LARGE SCALE GENOMIC DNA]</scope>
    <source>
        <strain evidence="3">NBRC 3956 / LMG 18251</strain>
    </source>
</reference>
<gene>
    <name evidence="2" type="ordered locus">LAF_1403</name>
</gene>
<evidence type="ECO:0000313" key="2">
    <source>
        <dbReference type="EMBL" id="BAG27739.1"/>
    </source>
</evidence>
<keyword evidence="3" id="KW-1185">Reference proteome</keyword>
<keyword evidence="1" id="KW-0812">Transmembrane</keyword>
<feature type="transmembrane region" description="Helical" evidence="1">
    <location>
        <begin position="71"/>
        <end position="92"/>
    </location>
</feature>
<evidence type="ECO:0000313" key="3">
    <source>
        <dbReference type="Proteomes" id="UP000001697"/>
    </source>
</evidence>
<keyword evidence="1" id="KW-0472">Membrane</keyword>
<protein>
    <recommendedName>
        <fullName evidence="4">Membrane protein 6-pyruvoyl-tetrahydropterin synthase-related domain-containing protein</fullName>
    </recommendedName>
</protein>
<feature type="transmembrane region" description="Helical" evidence="1">
    <location>
        <begin position="287"/>
        <end position="302"/>
    </location>
</feature>
<organism evidence="2 3">
    <name type="scientific">Limosilactobacillus fermentum (strain NBRC 3956 / LMG 18251)</name>
    <name type="common">Lactobacillus fermentum</name>
    <dbReference type="NCBI Taxonomy" id="334390"/>
    <lineage>
        <taxon>Bacteria</taxon>
        <taxon>Bacillati</taxon>
        <taxon>Bacillota</taxon>
        <taxon>Bacilli</taxon>
        <taxon>Lactobacillales</taxon>
        <taxon>Lactobacillaceae</taxon>
        <taxon>Limosilactobacillus</taxon>
    </lineage>
</organism>
<feature type="transmembrane region" description="Helical" evidence="1">
    <location>
        <begin position="99"/>
        <end position="117"/>
    </location>
</feature>
<feature type="transmembrane region" description="Helical" evidence="1">
    <location>
        <begin position="123"/>
        <end position="143"/>
    </location>
</feature>
<feature type="transmembrane region" description="Helical" evidence="1">
    <location>
        <begin position="376"/>
        <end position="395"/>
    </location>
</feature>
<feature type="transmembrane region" description="Helical" evidence="1">
    <location>
        <begin position="191"/>
        <end position="210"/>
    </location>
</feature>
<feature type="transmembrane region" description="Helical" evidence="1">
    <location>
        <begin position="529"/>
        <end position="548"/>
    </location>
</feature>
<proteinExistence type="predicted"/>